<dbReference type="EMBL" id="JALJOR010000009">
    <property type="protein sequence ID" value="KAK9811832.1"/>
    <property type="molecule type" value="Genomic_DNA"/>
</dbReference>
<keyword evidence="2" id="KW-1185">Reference proteome</keyword>
<evidence type="ECO:0000313" key="1">
    <source>
        <dbReference type="EMBL" id="KAK9811832.1"/>
    </source>
</evidence>
<proteinExistence type="predicted"/>
<protein>
    <submittedName>
        <fullName evidence="1">Uncharacterized protein</fullName>
    </submittedName>
</protein>
<dbReference type="AlphaFoldDB" id="A0AAW1PSP0"/>
<dbReference type="Proteomes" id="UP001489004">
    <property type="component" value="Unassembled WGS sequence"/>
</dbReference>
<sequence>MLFQAFSHYNRIHRGELEQVLQEGDELVDLVLCARFPPARFVRMVTCDECGCAVVTNVARSFITLRCVNRDKAQMLPKAFDKLFDNGVQQLKNLIKAIRPPKVGKADLRFQN</sequence>
<gene>
    <name evidence="1" type="ORF">WJX72_010953</name>
</gene>
<organism evidence="1 2">
    <name type="scientific">[Myrmecia] bisecta</name>
    <dbReference type="NCBI Taxonomy" id="41462"/>
    <lineage>
        <taxon>Eukaryota</taxon>
        <taxon>Viridiplantae</taxon>
        <taxon>Chlorophyta</taxon>
        <taxon>core chlorophytes</taxon>
        <taxon>Trebouxiophyceae</taxon>
        <taxon>Trebouxiales</taxon>
        <taxon>Trebouxiaceae</taxon>
        <taxon>Myrmecia</taxon>
    </lineage>
</organism>
<accession>A0AAW1PSP0</accession>
<comment type="caution">
    <text evidence="1">The sequence shown here is derived from an EMBL/GenBank/DDBJ whole genome shotgun (WGS) entry which is preliminary data.</text>
</comment>
<name>A0AAW1PSP0_9CHLO</name>
<reference evidence="1 2" key="1">
    <citation type="journal article" date="2024" name="Nat. Commun.">
        <title>Phylogenomics reveals the evolutionary origins of lichenization in chlorophyte algae.</title>
        <authorList>
            <person name="Puginier C."/>
            <person name="Libourel C."/>
            <person name="Otte J."/>
            <person name="Skaloud P."/>
            <person name="Haon M."/>
            <person name="Grisel S."/>
            <person name="Petersen M."/>
            <person name="Berrin J.G."/>
            <person name="Delaux P.M."/>
            <person name="Dal Grande F."/>
            <person name="Keller J."/>
        </authorList>
    </citation>
    <scope>NUCLEOTIDE SEQUENCE [LARGE SCALE GENOMIC DNA]</scope>
    <source>
        <strain evidence="1 2">SAG 2043</strain>
    </source>
</reference>
<evidence type="ECO:0000313" key="2">
    <source>
        <dbReference type="Proteomes" id="UP001489004"/>
    </source>
</evidence>